<sequence>MRGESSLRPLPRESAMLSTFHDPLALRLPPESPDSRRRHVGDLALEETAVARFNALLAQLDPNAPRVTADQLVTLARWLQEQPRERAVAILAERLRRAEHLRRMLNDGDWELDAELRERSRLLISYLHEVNDLIPDDLPLVGHLDDALLVELAWPAFRDQSLDYGDFCAFRKQEQPRGTAAERRLAWESTRLAELALLQQRRDVRSRPYAGGQPLQALFRVS</sequence>
<evidence type="ECO:0000313" key="1">
    <source>
        <dbReference type="EMBL" id="GGA77902.1"/>
    </source>
</evidence>
<accession>A0ABQ1HJB1</accession>
<gene>
    <name evidence="1" type="ORF">GCM10011521_15320</name>
</gene>
<protein>
    <recommendedName>
        <fullName evidence="3">DUF1232 domain-containing protein</fullName>
    </recommendedName>
</protein>
<evidence type="ECO:0000313" key="2">
    <source>
        <dbReference type="Proteomes" id="UP000623419"/>
    </source>
</evidence>
<dbReference type="EMBL" id="BMKC01000001">
    <property type="protein sequence ID" value="GGA77902.1"/>
    <property type="molecule type" value="Genomic_DNA"/>
</dbReference>
<proteinExistence type="predicted"/>
<keyword evidence="2" id="KW-1185">Reference proteome</keyword>
<dbReference type="Proteomes" id="UP000623419">
    <property type="component" value="Unassembled WGS sequence"/>
</dbReference>
<organism evidence="1 2">
    <name type="scientific">Arenimonas soli</name>
    <dbReference type="NCBI Taxonomy" id="2269504"/>
    <lineage>
        <taxon>Bacteria</taxon>
        <taxon>Pseudomonadati</taxon>
        <taxon>Pseudomonadota</taxon>
        <taxon>Gammaproteobacteria</taxon>
        <taxon>Lysobacterales</taxon>
        <taxon>Lysobacteraceae</taxon>
        <taxon>Arenimonas</taxon>
    </lineage>
</organism>
<evidence type="ECO:0008006" key="3">
    <source>
        <dbReference type="Google" id="ProtNLM"/>
    </source>
</evidence>
<reference evidence="2" key="1">
    <citation type="journal article" date="2019" name="Int. J. Syst. Evol. Microbiol.">
        <title>The Global Catalogue of Microorganisms (GCM) 10K type strain sequencing project: providing services to taxonomists for standard genome sequencing and annotation.</title>
        <authorList>
            <consortium name="The Broad Institute Genomics Platform"/>
            <consortium name="The Broad Institute Genome Sequencing Center for Infectious Disease"/>
            <person name="Wu L."/>
            <person name="Ma J."/>
        </authorList>
    </citation>
    <scope>NUCLEOTIDE SEQUENCE [LARGE SCALE GENOMIC DNA]</scope>
    <source>
        <strain evidence="2">CGMCC 1.15905</strain>
    </source>
</reference>
<comment type="caution">
    <text evidence="1">The sequence shown here is derived from an EMBL/GenBank/DDBJ whole genome shotgun (WGS) entry which is preliminary data.</text>
</comment>
<name>A0ABQ1HJB1_9GAMM</name>